<feature type="domain" description="PAS" evidence="2">
    <location>
        <begin position="363"/>
        <end position="419"/>
    </location>
</feature>
<sequence>MNSPFSQAASARLVKHHSLWLLAAFFIVLSFFSARNIYEKRADEVRAGFVYQWAETNTGISALIHHLQLERGLSSGYIASGGRFFADILVAQGKQTDQALTVVTPILFSDVHPHLANDKGHISALSDLQQIRNLRQLVSELVVSRDVTVDRYSAMIEMLFDEMNASLVTDNGTLRPQLAFMAFLQAKEMAGQERALLTAILSSGDFGSFSRMAALHRIRAIEELAVKRFLQFAEDDAKAGFEAILAKPFIREGDAIRRRVIAAGHSTAASVENLPSPERWFQVSSQKIDAMKELEHVISGSVKHSASELKQGASAGLVVSALSALASFLLGGMLLLQVRRGRKVAEKDLHLAATVFGNSVESIVITDAQSNIVDVNRSFTRISGYTREDVVGKHARLLRSSINDEKMYADMWQKLLESGSWEGELWNRRKTGENYPVLLSIVAVKDLKGVTTNYVGMIVDISKRKRAEKQVEQLRTFDSLTGLLSRNAWLASLEHAVADAQVRPRQFALLEVGLDRFKVINDSLSHAIGDMVLVEAADRIRNVLRRQDAASRPGGDRFSILLDHVPSPRSMEIICEKLLNAFVMPFMVDGHELHVSISIGVALHPDNGKDVGTLQSNAEAAMFRAKQDGRGCYKFYSEGMNADGVQLLTLERMLRLALERNEFELHYQPQVDAVDGRLVGVEALLRWNSSDRGPVSPSEFISVAEETGLIMPIGEWVMRQACRDAQEWRRSLGRDVPVSINLSARQFRSRDLLAAVQLILDETGLPSALLELEITEGLLIVDPEEAVDVLRGLRAMGTRTALDDFGTGYSSLAYLKTFPLDRLKIDQAFVRGLPEDESDKAISRAVVALGLNLNMEVLAEGVETEAQRDFLETAGCQVFQGYLHGRPMPAADLMQLIRSGALRLE</sequence>
<accession>W0SH96</accession>
<dbReference type="PROSITE" id="PS50113">
    <property type="entry name" value="PAC"/>
    <property type="match status" value="1"/>
</dbReference>
<feature type="domain" description="EAL" evidence="4">
    <location>
        <begin position="647"/>
        <end position="901"/>
    </location>
</feature>
<dbReference type="InterPro" id="IPR001610">
    <property type="entry name" value="PAC"/>
</dbReference>
<dbReference type="Pfam" id="PF00990">
    <property type="entry name" value="GGDEF"/>
    <property type="match status" value="1"/>
</dbReference>
<dbReference type="Gene3D" id="3.30.70.270">
    <property type="match status" value="1"/>
</dbReference>
<dbReference type="SMART" id="SM00052">
    <property type="entry name" value="EAL"/>
    <property type="match status" value="1"/>
</dbReference>
<keyword evidence="7" id="KW-1185">Reference proteome</keyword>
<gene>
    <name evidence="6" type="ORF">SUTH_01328</name>
</gene>
<proteinExistence type="predicted"/>
<evidence type="ECO:0000256" key="1">
    <source>
        <dbReference type="SAM" id="Phobius"/>
    </source>
</evidence>
<dbReference type="InterPro" id="IPR000160">
    <property type="entry name" value="GGDEF_dom"/>
</dbReference>
<dbReference type="InterPro" id="IPR000700">
    <property type="entry name" value="PAS-assoc_C"/>
</dbReference>
<dbReference type="PROSITE" id="PS50883">
    <property type="entry name" value="EAL"/>
    <property type="match status" value="1"/>
</dbReference>
<dbReference type="PANTHER" id="PTHR44757:SF2">
    <property type="entry name" value="BIOFILM ARCHITECTURE MAINTENANCE PROTEIN MBAA"/>
    <property type="match status" value="1"/>
</dbReference>
<dbReference type="PROSITE" id="PS50887">
    <property type="entry name" value="GGDEF"/>
    <property type="match status" value="1"/>
</dbReference>
<dbReference type="Pfam" id="PF00563">
    <property type="entry name" value="EAL"/>
    <property type="match status" value="1"/>
</dbReference>
<feature type="domain" description="GGDEF" evidence="5">
    <location>
        <begin position="505"/>
        <end position="638"/>
    </location>
</feature>
<dbReference type="CDD" id="cd00130">
    <property type="entry name" value="PAS"/>
    <property type="match status" value="1"/>
</dbReference>
<dbReference type="FunFam" id="3.20.20.450:FF:000001">
    <property type="entry name" value="Cyclic di-GMP phosphodiesterase yahA"/>
    <property type="match status" value="1"/>
</dbReference>
<evidence type="ECO:0000259" key="5">
    <source>
        <dbReference type="PROSITE" id="PS50887"/>
    </source>
</evidence>
<reference evidence="6 7" key="1">
    <citation type="journal article" date="2014" name="Syst. Appl. Microbiol.">
        <title>Complete genomes of freshwater sulfur oxidizers Sulfuricella denitrificans skB26 and Sulfuritalea hydrogenivorans sk43H: genetic insights into the sulfur oxidation pathway of betaproteobacteria.</title>
        <authorList>
            <person name="Watanabe T."/>
            <person name="Kojima H."/>
            <person name="Fukui M."/>
        </authorList>
    </citation>
    <scope>NUCLEOTIDE SEQUENCE [LARGE SCALE GENOMIC DNA]</scope>
    <source>
        <strain evidence="6">DSM22779</strain>
    </source>
</reference>
<dbReference type="SUPFAM" id="SSF55785">
    <property type="entry name" value="PYP-like sensor domain (PAS domain)"/>
    <property type="match status" value="1"/>
</dbReference>
<dbReference type="InterPro" id="IPR029787">
    <property type="entry name" value="Nucleotide_cyclase"/>
</dbReference>
<dbReference type="STRING" id="1223802.SUTH_01328"/>
<dbReference type="EMBL" id="AP012547">
    <property type="protein sequence ID" value="BAO29128.1"/>
    <property type="molecule type" value="Genomic_DNA"/>
</dbReference>
<dbReference type="HOGENOM" id="CLU_000445_70_20_4"/>
<dbReference type="Gene3D" id="3.20.20.450">
    <property type="entry name" value="EAL domain"/>
    <property type="match status" value="1"/>
</dbReference>
<dbReference type="AlphaFoldDB" id="W0SH96"/>
<dbReference type="InterPro" id="IPR000014">
    <property type="entry name" value="PAS"/>
</dbReference>
<dbReference type="Pfam" id="PF13426">
    <property type="entry name" value="PAS_9"/>
    <property type="match status" value="1"/>
</dbReference>
<dbReference type="InterPro" id="IPR052155">
    <property type="entry name" value="Biofilm_reg_signaling"/>
</dbReference>
<dbReference type="InterPro" id="IPR043128">
    <property type="entry name" value="Rev_trsase/Diguanyl_cyclase"/>
</dbReference>
<dbReference type="InterPro" id="IPR035965">
    <property type="entry name" value="PAS-like_dom_sf"/>
</dbReference>
<evidence type="ECO:0000313" key="7">
    <source>
        <dbReference type="Proteomes" id="UP000031637"/>
    </source>
</evidence>
<evidence type="ECO:0000313" key="6">
    <source>
        <dbReference type="EMBL" id="BAO29128.1"/>
    </source>
</evidence>
<evidence type="ECO:0000259" key="4">
    <source>
        <dbReference type="PROSITE" id="PS50883"/>
    </source>
</evidence>
<keyword evidence="1" id="KW-1133">Transmembrane helix</keyword>
<evidence type="ECO:0000259" key="3">
    <source>
        <dbReference type="PROSITE" id="PS50113"/>
    </source>
</evidence>
<dbReference type="PANTHER" id="PTHR44757">
    <property type="entry name" value="DIGUANYLATE CYCLASE DGCP"/>
    <property type="match status" value="1"/>
</dbReference>
<dbReference type="NCBIfam" id="TIGR00229">
    <property type="entry name" value="sensory_box"/>
    <property type="match status" value="1"/>
</dbReference>
<dbReference type="CDD" id="cd01949">
    <property type="entry name" value="GGDEF"/>
    <property type="match status" value="1"/>
</dbReference>
<dbReference type="SMART" id="SM00086">
    <property type="entry name" value="PAC"/>
    <property type="match status" value="1"/>
</dbReference>
<dbReference type="SUPFAM" id="SSF55073">
    <property type="entry name" value="Nucleotide cyclase"/>
    <property type="match status" value="1"/>
</dbReference>
<dbReference type="InterPro" id="IPR001633">
    <property type="entry name" value="EAL_dom"/>
</dbReference>
<dbReference type="Gene3D" id="3.30.450.20">
    <property type="entry name" value="PAS domain"/>
    <property type="match status" value="1"/>
</dbReference>
<dbReference type="InterPro" id="IPR013587">
    <property type="entry name" value="Nitrate/nitrite_sensing"/>
</dbReference>
<dbReference type="Proteomes" id="UP000031637">
    <property type="component" value="Chromosome"/>
</dbReference>
<protein>
    <submittedName>
        <fullName evidence="6">Diguanylate cyclase/phosphodiesterase with PAS/PAC sensor(S)</fullName>
    </submittedName>
</protein>
<name>W0SH96_9PROT</name>
<dbReference type="SUPFAM" id="SSF141868">
    <property type="entry name" value="EAL domain-like"/>
    <property type="match status" value="1"/>
</dbReference>
<keyword evidence="1" id="KW-0472">Membrane</keyword>
<dbReference type="Pfam" id="PF08376">
    <property type="entry name" value="NIT"/>
    <property type="match status" value="1"/>
</dbReference>
<dbReference type="KEGG" id="shd:SUTH_01328"/>
<dbReference type="SMART" id="SM00091">
    <property type="entry name" value="PAS"/>
    <property type="match status" value="1"/>
</dbReference>
<feature type="domain" description="PAC" evidence="3">
    <location>
        <begin position="419"/>
        <end position="473"/>
    </location>
</feature>
<feature type="transmembrane region" description="Helical" evidence="1">
    <location>
        <begin position="313"/>
        <end position="336"/>
    </location>
</feature>
<evidence type="ECO:0000259" key="2">
    <source>
        <dbReference type="PROSITE" id="PS50112"/>
    </source>
</evidence>
<dbReference type="CDD" id="cd01948">
    <property type="entry name" value="EAL"/>
    <property type="match status" value="1"/>
</dbReference>
<dbReference type="NCBIfam" id="TIGR00254">
    <property type="entry name" value="GGDEF"/>
    <property type="match status" value="1"/>
</dbReference>
<dbReference type="SMART" id="SM00267">
    <property type="entry name" value="GGDEF"/>
    <property type="match status" value="1"/>
</dbReference>
<keyword evidence="1" id="KW-0812">Transmembrane</keyword>
<dbReference type="InterPro" id="IPR035919">
    <property type="entry name" value="EAL_sf"/>
</dbReference>
<dbReference type="PROSITE" id="PS50112">
    <property type="entry name" value="PAS"/>
    <property type="match status" value="1"/>
</dbReference>
<feature type="transmembrane region" description="Helical" evidence="1">
    <location>
        <begin position="20"/>
        <end position="38"/>
    </location>
</feature>
<organism evidence="6 7">
    <name type="scientific">Sulfuritalea hydrogenivorans sk43H</name>
    <dbReference type="NCBI Taxonomy" id="1223802"/>
    <lineage>
        <taxon>Bacteria</taxon>
        <taxon>Pseudomonadati</taxon>
        <taxon>Pseudomonadota</taxon>
        <taxon>Betaproteobacteria</taxon>
        <taxon>Nitrosomonadales</taxon>
        <taxon>Sterolibacteriaceae</taxon>
        <taxon>Sulfuritalea</taxon>
    </lineage>
</organism>